<proteinExistence type="predicted"/>
<keyword evidence="3" id="KW-1185">Reference proteome</keyword>
<gene>
    <name evidence="2" type="ORF">LPLAT_LOCUS11235</name>
</gene>
<protein>
    <submittedName>
        <fullName evidence="2">Uncharacterized protein</fullName>
    </submittedName>
</protein>
<reference evidence="2" key="1">
    <citation type="submission" date="2024-04" db="EMBL/GenBank/DDBJ databases">
        <authorList>
            <consortium name="Molecular Ecology Group"/>
        </authorList>
    </citation>
    <scope>NUCLEOTIDE SEQUENCE</scope>
</reference>
<dbReference type="EMBL" id="OZ034829">
    <property type="protein sequence ID" value="CAL1685822.1"/>
    <property type="molecule type" value="Genomic_DNA"/>
</dbReference>
<evidence type="ECO:0000313" key="3">
    <source>
        <dbReference type="Proteomes" id="UP001497644"/>
    </source>
</evidence>
<feature type="region of interest" description="Disordered" evidence="1">
    <location>
        <begin position="16"/>
        <end position="38"/>
    </location>
</feature>
<organism evidence="2 3">
    <name type="scientific">Lasius platythorax</name>
    <dbReference type="NCBI Taxonomy" id="488582"/>
    <lineage>
        <taxon>Eukaryota</taxon>
        <taxon>Metazoa</taxon>
        <taxon>Ecdysozoa</taxon>
        <taxon>Arthropoda</taxon>
        <taxon>Hexapoda</taxon>
        <taxon>Insecta</taxon>
        <taxon>Pterygota</taxon>
        <taxon>Neoptera</taxon>
        <taxon>Endopterygota</taxon>
        <taxon>Hymenoptera</taxon>
        <taxon>Apocrita</taxon>
        <taxon>Aculeata</taxon>
        <taxon>Formicoidea</taxon>
        <taxon>Formicidae</taxon>
        <taxon>Formicinae</taxon>
        <taxon>Lasius</taxon>
        <taxon>Lasius</taxon>
    </lineage>
</organism>
<name>A0AAV2P0K9_9HYME</name>
<feature type="compositionally biased region" description="Polar residues" evidence="1">
    <location>
        <begin position="22"/>
        <end position="32"/>
    </location>
</feature>
<accession>A0AAV2P0K9</accession>
<dbReference type="Proteomes" id="UP001497644">
    <property type="component" value="Chromosome 6"/>
</dbReference>
<evidence type="ECO:0000256" key="1">
    <source>
        <dbReference type="SAM" id="MobiDB-lite"/>
    </source>
</evidence>
<dbReference type="AlphaFoldDB" id="A0AAV2P0K9"/>
<evidence type="ECO:0000313" key="2">
    <source>
        <dbReference type="EMBL" id="CAL1685822.1"/>
    </source>
</evidence>
<sequence length="74" mass="8172">MGKRINDGCSCMATRDQEDDLTQTSRVTQTSREQGRKERVFKKCGQAVQRLFQMAVQSSSSAVSLLSTVIAQST</sequence>